<name>A0A133VIS3_9EURY</name>
<evidence type="ECO:0000313" key="3">
    <source>
        <dbReference type="Proteomes" id="UP000070404"/>
    </source>
</evidence>
<feature type="transmembrane region" description="Helical" evidence="1">
    <location>
        <begin position="76"/>
        <end position="98"/>
    </location>
</feature>
<dbReference type="InterPro" id="IPR018646">
    <property type="entry name" value="12TM_1"/>
</dbReference>
<dbReference type="EMBL" id="LHYF01000041">
    <property type="protein sequence ID" value="KXB06339.1"/>
    <property type="molecule type" value="Genomic_DNA"/>
</dbReference>
<reference evidence="2 3" key="1">
    <citation type="journal article" date="2016" name="Sci. Rep.">
        <title>Metabolic traits of an uncultured archaeal lineage -MSBL1- from brine pools of the Red Sea.</title>
        <authorList>
            <person name="Mwirichia R."/>
            <person name="Alam I."/>
            <person name="Rashid M."/>
            <person name="Vinu M."/>
            <person name="Ba-Alawi W."/>
            <person name="Anthony Kamau A."/>
            <person name="Kamanda Ngugi D."/>
            <person name="Goker M."/>
            <person name="Klenk H.P."/>
            <person name="Bajic V."/>
            <person name="Stingl U."/>
        </authorList>
    </citation>
    <scope>NUCLEOTIDE SEQUENCE [LARGE SCALE GENOMIC DNA]</scope>
    <source>
        <strain evidence="2">SCGC-AAA382C18</strain>
    </source>
</reference>
<keyword evidence="1" id="KW-0472">Membrane</keyword>
<feature type="transmembrane region" description="Helical" evidence="1">
    <location>
        <begin position="390"/>
        <end position="413"/>
    </location>
</feature>
<feature type="transmembrane region" description="Helical" evidence="1">
    <location>
        <begin position="119"/>
        <end position="145"/>
    </location>
</feature>
<comment type="caution">
    <text evidence="2">The sequence shown here is derived from an EMBL/GenBank/DDBJ whole genome shotgun (WGS) entry which is preliminary data.</text>
</comment>
<feature type="transmembrane region" description="Helical" evidence="1">
    <location>
        <begin position="248"/>
        <end position="270"/>
    </location>
</feature>
<feature type="transmembrane region" description="Helical" evidence="1">
    <location>
        <begin position="196"/>
        <end position="214"/>
    </location>
</feature>
<feature type="transmembrane region" description="Helical" evidence="1">
    <location>
        <begin position="348"/>
        <end position="366"/>
    </location>
</feature>
<feature type="transmembrane region" description="Helical" evidence="1">
    <location>
        <begin position="419"/>
        <end position="441"/>
    </location>
</feature>
<dbReference type="Pfam" id="PF09847">
    <property type="entry name" value="12TM_1"/>
    <property type="match status" value="1"/>
</dbReference>
<feature type="transmembrane region" description="Helical" evidence="1">
    <location>
        <begin position="500"/>
        <end position="521"/>
    </location>
</feature>
<evidence type="ECO:0000313" key="2">
    <source>
        <dbReference type="EMBL" id="KXB06339.1"/>
    </source>
</evidence>
<proteinExistence type="predicted"/>
<dbReference type="Proteomes" id="UP000070404">
    <property type="component" value="Unassembled WGS sequence"/>
</dbReference>
<organism evidence="2 3">
    <name type="scientific">candidate division MSBL1 archaeon SCGC-AAA382C18</name>
    <dbReference type="NCBI Taxonomy" id="1698281"/>
    <lineage>
        <taxon>Archaea</taxon>
        <taxon>Methanobacteriati</taxon>
        <taxon>Methanobacteriota</taxon>
        <taxon>candidate division MSBL1</taxon>
    </lineage>
</organism>
<accession>A0A133VIS3</accession>
<keyword evidence="1" id="KW-0812">Transmembrane</keyword>
<keyword evidence="3" id="KW-1185">Reference proteome</keyword>
<feature type="transmembrane region" description="Helical" evidence="1">
    <location>
        <begin position="47"/>
        <end position="70"/>
    </location>
</feature>
<protein>
    <submittedName>
        <fullName evidence="2">Uncharacterized protein</fullName>
    </submittedName>
</protein>
<feature type="transmembrane region" description="Helical" evidence="1">
    <location>
        <begin position="151"/>
        <end position="176"/>
    </location>
</feature>
<dbReference type="AlphaFoldDB" id="A0A133VIS3"/>
<keyword evidence="1" id="KW-1133">Transmembrane helix</keyword>
<gene>
    <name evidence="2" type="ORF">AKJ52_02305</name>
</gene>
<evidence type="ECO:0000256" key="1">
    <source>
        <dbReference type="SAM" id="Phobius"/>
    </source>
</evidence>
<sequence length="533" mass="59572">MKKLCDNMGWRTTFRIALILAKERIYQGKRGGETPEGGKRSLDRELVYTNLSLLPAFLTFSVFLAVPMINSSGSPLGLFLILLMIQLFFSAIITLTSMSNFRSLRLQNPLLSLPIDREIFAVSISWIFSGAFPILVVTIPAAAAYGWSIGSFIPVIFALVWGFLSVFFGHSIGLLLSNIFSFRVSSNSKLGKLSQILKMGGVFLFLFLWYFVIYSDRNLGNFFKPLSPLVESLDFIYPFTASESIVNFSYIDIFSFFLYGMIFIGLYLIVGKKTWNNLREPSFRISDKIENITISLKGKLLGCIRKDIDLSFRNNHIFSVLIFPLMVLLPNLIRVIQGNQLDPVTAEVVFLLAGILSAMGVVNFYVGEGKAAWIISTLPISKKEFAFQKALAVFLVFPFFAVPIILVISFLIGLGIEYLSLYIASALAVAFTSSIVFSNSLNDKLPENPVVITQESFGTRLAPILTLLKSAIISIWPVPLSLLLYYVLNGFSPSGITTSLGLVIIITFFVFLNLEIVLVKYDSLRFITNRERI</sequence>
<feature type="transmembrane region" description="Helical" evidence="1">
    <location>
        <begin position="315"/>
        <end position="336"/>
    </location>
</feature>
<feature type="transmembrane region" description="Helical" evidence="1">
    <location>
        <begin position="461"/>
        <end position="488"/>
    </location>
</feature>